<feature type="transmembrane region" description="Helical" evidence="6">
    <location>
        <begin position="106"/>
        <end position="129"/>
    </location>
</feature>
<protein>
    <recommendedName>
        <fullName evidence="9">Auxin efflux carrier</fullName>
    </recommendedName>
</protein>
<dbReference type="PANTHER" id="PTHR31274">
    <property type="entry name" value="PROTEIN ECM3"/>
    <property type="match status" value="1"/>
</dbReference>
<sequence>MPLAIGTVVWTAIKPILRLLSCLSLGFYLARSGKISPSGCKQIAAVYITILVPSLAFTKTLPSINFSNIHYLLPVSVFVLIHMFVGLLLGWVVMRLFTTPKSRFRYTILAAIAFGNTGDVPNAVSLAVGDDPPFSKGDSQLGVAYGSLYLLVYSVFLFTLGRRLVEMDWRDDGVEGAGDTKADDEKGSEKLAQGLDPESASATPPTSTTALTVPLGTDRRGSVTHLRRPSRATLSIPDPLDDTPTPLAEALSGAVRTGSDDVAIRVLGGRSDQDGTKAMDGEGSAVPVPVWKAEVYLFFSRFFSPGITSTLLGVVLSLTPIRGWLLYAAGCSTTGKPLIDGVTCGAEPVLNWAYGIMDFWGGAALPVGLINLGAALGQARLATSSKPSRSRSRSPWRLSSLLPRLSLPRLPVTWPLVLTIVAARLLLLPGIGFPLVQLASVVGAIPWEERILRFMMMLDSAVPTANMIVAMTQLASPTGDASQIACVCVNACVWSLIGVRDVIRI</sequence>
<feature type="region of interest" description="Disordered" evidence="5">
    <location>
        <begin position="175"/>
        <end position="243"/>
    </location>
</feature>
<accession>A0A139A9U4</accession>
<gene>
    <name evidence="7" type="ORF">M427DRAFT_381469</name>
</gene>
<evidence type="ECO:0000313" key="7">
    <source>
        <dbReference type="EMBL" id="KXS13255.1"/>
    </source>
</evidence>
<evidence type="ECO:0000256" key="4">
    <source>
        <dbReference type="ARBA" id="ARBA00023136"/>
    </source>
</evidence>
<feature type="compositionally biased region" description="Basic and acidic residues" evidence="5">
    <location>
        <begin position="175"/>
        <end position="189"/>
    </location>
</feature>
<organism evidence="7 8">
    <name type="scientific">Gonapodya prolifera (strain JEL478)</name>
    <name type="common">Monoblepharis prolifera</name>
    <dbReference type="NCBI Taxonomy" id="1344416"/>
    <lineage>
        <taxon>Eukaryota</taxon>
        <taxon>Fungi</taxon>
        <taxon>Fungi incertae sedis</taxon>
        <taxon>Chytridiomycota</taxon>
        <taxon>Chytridiomycota incertae sedis</taxon>
        <taxon>Monoblepharidomycetes</taxon>
        <taxon>Monoblepharidales</taxon>
        <taxon>Gonapodyaceae</taxon>
        <taxon>Gonapodya</taxon>
    </lineage>
</organism>
<dbReference type="Pfam" id="PF03547">
    <property type="entry name" value="Mem_trans"/>
    <property type="match status" value="1"/>
</dbReference>
<evidence type="ECO:0000256" key="6">
    <source>
        <dbReference type="SAM" id="Phobius"/>
    </source>
</evidence>
<feature type="compositionally biased region" description="Low complexity" evidence="5">
    <location>
        <begin position="233"/>
        <end position="243"/>
    </location>
</feature>
<dbReference type="EMBL" id="KQ965780">
    <property type="protein sequence ID" value="KXS13255.1"/>
    <property type="molecule type" value="Genomic_DNA"/>
</dbReference>
<reference evidence="7 8" key="1">
    <citation type="journal article" date="2015" name="Genome Biol. Evol.">
        <title>Phylogenomic analyses indicate that early fungi evolved digesting cell walls of algal ancestors of land plants.</title>
        <authorList>
            <person name="Chang Y."/>
            <person name="Wang S."/>
            <person name="Sekimoto S."/>
            <person name="Aerts A.L."/>
            <person name="Choi C."/>
            <person name="Clum A."/>
            <person name="LaButti K.M."/>
            <person name="Lindquist E.A."/>
            <person name="Yee Ngan C."/>
            <person name="Ohm R.A."/>
            <person name="Salamov A.A."/>
            <person name="Grigoriev I.V."/>
            <person name="Spatafora J.W."/>
            <person name="Berbee M.L."/>
        </authorList>
    </citation>
    <scope>NUCLEOTIDE SEQUENCE [LARGE SCALE GENOMIC DNA]</scope>
    <source>
        <strain evidence="7 8">JEL478</strain>
    </source>
</reference>
<dbReference type="InterPro" id="IPR040254">
    <property type="entry name" value="Ecm3-like"/>
</dbReference>
<feature type="compositionally biased region" description="Low complexity" evidence="5">
    <location>
        <begin position="199"/>
        <end position="215"/>
    </location>
</feature>
<name>A0A139A9U4_GONPJ</name>
<feature type="transmembrane region" description="Helical" evidence="6">
    <location>
        <begin position="427"/>
        <end position="447"/>
    </location>
</feature>
<evidence type="ECO:0000313" key="8">
    <source>
        <dbReference type="Proteomes" id="UP000070544"/>
    </source>
</evidence>
<evidence type="ECO:0000256" key="5">
    <source>
        <dbReference type="SAM" id="MobiDB-lite"/>
    </source>
</evidence>
<evidence type="ECO:0000256" key="1">
    <source>
        <dbReference type="ARBA" id="ARBA00004141"/>
    </source>
</evidence>
<dbReference type="AlphaFoldDB" id="A0A139A9U4"/>
<dbReference type="OrthoDB" id="435607at2759"/>
<feature type="transmembrane region" description="Helical" evidence="6">
    <location>
        <begin position="302"/>
        <end position="321"/>
    </location>
</feature>
<keyword evidence="3 6" id="KW-1133">Transmembrane helix</keyword>
<dbReference type="PANTHER" id="PTHR31274:SF1">
    <property type="entry name" value="AGL149CP"/>
    <property type="match status" value="1"/>
</dbReference>
<keyword evidence="2 6" id="KW-0812">Transmembrane</keyword>
<feature type="transmembrane region" description="Helical" evidence="6">
    <location>
        <begin position="71"/>
        <end position="94"/>
    </location>
</feature>
<feature type="transmembrane region" description="Helical" evidence="6">
    <location>
        <begin position="42"/>
        <end position="59"/>
    </location>
</feature>
<evidence type="ECO:0000256" key="3">
    <source>
        <dbReference type="ARBA" id="ARBA00022989"/>
    </source>
</evidence>
<proteinExistence type="predicted"/>
<feature type="transmembrane region" description="Helical" evidence="6">
    <location>
        <begin position="12"/>
        <end position="30"/>
    </location>
</feature>
<dbReference type="InterPro" id="IPR004776">
    <property type="entry name" value="Mem_transp_PIN-like"/>
</dbReference>
<keyword evidence="8" id="KW-1185">Reference proteome</keyword>
<dbReference type="STRING" id="1344416.A0A139A9U4"/>
<feature type="transmembrane region" description="Helical" evidence="6">
    <location>
        <begin position="141"/>
        <end position="160"/>
    </location>
</feature>
<evidence type="ECO:0000256" key="2">
    <source>
        <dbReference type="ARBA" id="ARBA00022692"/>
    </source>
</evidence>
<evidence type="ECO:0008006" key="9">
    <source>
        <dbReference type="Google" id="ProtNLM"/>
    </source>
</evidence>
<comment type="subcellular location">
    <subcellularLocation>
        <location evidence="1">Membrane</location>
        <topology evidence="1">Multi-pass membrane protein</topology>
    </subcellularLocation>
</comment>
<dbReference type="GO" id="GO:0055085">
    <property type="term" value="P:transmembrane transport"/>
    <property type="evidence" value="ECO:0007669"/>
    <property type="project" value="InterPro"/>
</dbReference>
<dbReference type="OMA" id="WQHVVAV"/>
<dbReference type="GO" id="GO:0016020">
    <property type="term" value="C:membrane"/>
    <property type="evidence" value="ECO:0007669"/>
    <property type="project" value="UniProtKB-SubCell"/>
</dbReference>
<dbReference type="Proteomes" id="UP000070544">
    <property type="component" value="Unassembled WGS sequence"/>
</dbReference>
<keyword evidence="4 6" id="KW-0472">Membrane</keyword>
<feature type="transmembrane region" description="Helical" evidence="6">
    <location>
        <begin position="359"/>
        <end position="381"/>
    </location>
</feature>